<evidence type="ECO:0008006" key="3">
    <source>
        <dbReference type="Google" id="ProtNLM"/>
    </source>
</evidence>
<keyword evidence="2" id="KW-1185">Reference proteome</keyword>
<proteinExistence type="predicted"/>
<sequence>MKITQPAAERRITPSHYTTFYILLENVSGSTVDAISVILDEIRVSKQKHGTRINERFVSDRGDVFSLRPGERAWVTIAQDETKFGIGPLSSGRELRSWGSFENYYVADSIIFASVVTGKHKKLPLMLTCREDLGAHLAKIDGAQKPQPDRAS</sequence>
<name>A0ABW5CFA0_9HYPH</name>
<dbReference type="RefSeq" id="WP_209736119.1">
    <property type="nucleotide sequence ID" value="NZ_CP072611.1"/>
</dbReference>
<evidence type="ECO:0000313" key="2">
    <source>
        <dbReference type="Proteomes" id="UP001597371"/>
    </source>
</evidence>
<organism evidence="1 2">
    <name type="scientific">Aureimonas populi</name>
    <dbReference type="NCBI Taxonomy" id="1701758"/>
    <lineage>
        <taxon>Bacteria</taxon>
        <taxon>Pseudomonadati</taxon>
        <taxon>Pseudomonadota</taxon>
        <taxon>Alphaproteobacteria</taxon>
        <taxon>Hyphomicrobiales</taxon>
        <taxon>Aurantimonadaceae</taxon>
        <taxon>Aureimonas</taxon>
    </lineage>
</organism>
<comment type="caution">
    <text evidence="1">The sequence shown here is derived from an EMBL/GenBank/DDBJ whole genome shotgun (WGS) entry which is preliminary data.</text>
</comment>
<dbReference type="EMBL" id="JBHUIJ010000002">
    <property type="protein sequence ID" value="MFD2235934.1"/>
    <property type="molecule type" value="Genomic_DNA"/>
</dbReference>
<protein>
    <recommendedName>
        <fullName evidence="3">Cyclophilin-like domain-containing protein</fullName>
    </recommendedName>
</protein>
<accession>A0ABW5CFA0</accession>
<gene>
    <name evidence="1" type="ORF">ACFSKQ_00460</name>
</gene>
<evidence type="ECO:0000313" key="1">
    <source>
        <dbReference type="EMBL" id="MFD2235934.1"/>
    </source>
</evidence>
<reference evidence="2" key="1">
    <citation type="journal article" date="2019" name="Int. J. Syst. Evol. Microbiol.">
        <title>The Global Catalogue of Microorganisms (GCM) 10K type strain sequencing project: providing services to taxonomists for standard genome sequencing and annotation.</title>
        <authorList>
            <consortium name="The Broad Institute Genomics Platform"/>
            <consortium name="The Broad Institute Genome Sequencing Center for Infectious Disease"/>
            <person name="Wu L."/>
            <person name="Ma J."/>
        </authorList>
    </citation>
    <scope>NUCLEOTIDE SEQUENCE [LARGE SCALE GENOMIC DNA]</scope>
    <source>
        <strain evidence="2">ZS-35-S2</strain>
    </source>
</reference>
<dbReference type="Proteomes" id="UP001597371">
    <property type="component" value="Unassembled WGS sequence"/>
</dbReference>